<evidence type="ECO:0000313" key="5">
    <source>
        <dbReference type="Proteomes" id="UP001168972"/>
    </source>
</evidence>
<keyword evidence="2" id="KW-1133">Transmembrane helix</keyword>
<comment type="caution">
    <text evidence="4">The sequence shown here is derived from an EMBL/GenBank/DDBJ whole genome shotgun (WGS) entry which is preliminary data.</text>
</comment>
<dbReference type="Pfam" id="PF00535">
    <property type="entry name" value="Glycos_transf_2"/>
    <property type="match status" value="1"/>
</dbReference>
<dbReference type="Gene3D" id="3.90.550.10">
    <property type="entry name" value="Spore Coat Polysaccharide Biosynthesis Protein SpsA, Chain A"/>
    <property type="match status" value="1"/>
</dbReference>
<evidence type="ECO:0000256" key="1">
    <source>
        <dbReference type="ARBA" id="ARBA00023157"/>
    </source>
</evidence>
<dbReference type="PANTHER" id="PTHR11675:SF118">
    <property type="entry name" value="POLYPEPTIDE N-ACETYLGALACTOSAMINYLTRANSFERASE 3"/>
    <property type="match status" value="1"/>
</dbReference>
<gene>
    <name evidence="4" type="ORF">PV327_005226</name>
</gene>
<feature type="domain" description="Glycosyltransferase 2-like" evidence="3">
    <location>
        <begin position="159"/>
        <end position="289"/>
    </location>
</feature>
<sequence length="290" mass="33191">MWPLFRKLCRIWPIFLSMILVICMVLIWSHNKEKSSSDYGEDYVALKLSDDQKDYIDRRGIHVVVGHYIGDSIDPMKTPNVTKEIVNKNMYNPKPYSGQNGEPVLISSKDFPVMQQLFQINRFNLMASDRIPLNRTLPDVRKKKCIAKYANVNGLPKTSVIIVFHNEAWSTLLRTVHSVINRSPRHLLTEIILVDDNSDREFLKSPLDNYVKKLPVLTRVARAITRVGLINARLIGAKMATGQVLTFLDAHCECTVGWLEPLLQAISENRTRVISPVIDIINDDTFAYTR</sequence>
<dbReference type="SUPFAM" id="SSF53448">
    <property type="entry name" value="Nucleotide-diphospho-sugar transferases"/>
    <property type="match status" value="1"/>
</dbReference>
<evidence type="ECO:0000259" key="3">
    <source>
        <dbReference type="Pfam" id="PF00535"/>
    </source>
</evidence>
<keyword evidence="2" id="KW-0472">Membrane</keyword>
<evidence type="ECO:0000313" key="4">
    <source>
        <dbReference type="EMBL" id="KAK0179476.1"/>
    </source>
</evidence>
<dbReference type="GO" id="GO:0006493">
    <property type="term" value="P:protein O-linked glycosylation"/>
    <property type="evidence" value="ECO:0007669"/>
    <property type="project" value="TreeGrafter"/>
</dbReference>
<proteinExistence type="predicted"/>
<protein>
    <recommendedName>
        <fullName evidence="3">Glycosyltransferase 2-like domain-containing protein</fullName>
    </recommendedName>
</protein>
<evidence type="ECO:0000256" key="2">
    <source>
        <dbReference type="SAM" id="Phobius"/>
    </source>
</evidence>
<reference evidence="4" key="2">
    <citation type="submission" date="2023-03" db="EMBL/GenBank/DDBJ databases">
        <authorList>
            <person name="Inwood S.N."/>
            <person name="Skelly J.G."/>
            <person name="Guhlin J."/>
            <person name="Harrop T.W.R."/>
            <person name="Goldson S.G."/>
            <person name="Dearden P.K."/>
        </authorList>
    </citation>
    <scope>NUCLEOTIDE SEQUENCE</scope>
    <source>
        <strain evidence="4">Lincoln</strain>
        <tissue evidence="4">Whole body</tissue>
    </source>
</reference>
<name>A0AA39G1P0_MICHY</name>
<keyword evidence="1" id="KW-1015">Disulfide bond</keyword>
<dbReference type="InterPro" id="IPR001173">
    <property type="entry name" value="Glyco_trans_2-like"/>
</dbReference>
<reference evidence="4" key="1">
    <citation type="journal article" date="2023" name="bioRxiv">
        <title>Scaffold-level genome assemblies of two parasitoid biocontrol wasps reveal the parthenogenesis mechanism and an associated novel virus.</title>
        <authorList>
            <person name="Inwood S."/>
            <person name="Skelly J."/>
            <person name="Guhlin J."/>
            <person name="Harrop T."/>
            <person name="Goldson S."/>
            <person name="Dearden P."/>
        </authorList>
    </citation>
    <scope>NUCLEOTIDE SEQUENCE</scope>
    <source>
        <strain evidence="4">Lincoln</strain>
        <tissue evidence="4">Whole body</tissue>
    </source>
</reference>
<dbReference type="PANTHER" id="PTHR11675">
    <property type="entry name" value="N-ACETYLGALACTOSAMINYLTRANSFERASE"/>
    <property type="match status" value="1"/>
</dbReference>
<dbReference type="AlphaFoldDB" id="A0AA39G1P0"/>
<dbReference type="Proteomes" id="UP001168972">
    <property type="component" value="Unassembled WGS sequence"/>
</dbReference>
<feature type="transmembrane region" description="Helical" evidence="2">
    <location>
        <begin position="12"/>
        <end position="29"/>
    </location>
</feature>
<keyword evidence="2" id="KW-0812">Transmembrane</keyword>
<dbReference type="EMBL" id="JAQQBR010000003">
    <property type="protein sequence ID" value="KAK0179476.1"/>
    <property type="molecule type" value="Genomic_DNA"/>
</dbReference>
<dbReference type="GO" id="GO:0005794">
    <property type="term" value="C:Golgi apparatus"/>
    <property type="evidence" value="ECO:0007669"/>
    <property type="project" value="TreeGrafter"/>
</dbReference>
<dbReference type="InterPro" id="IPR029044">
    <property type="entry name" value="Nucleotide-diphossugar_trans"/>
</dbReference>
<organism evidence="4 5">
    <name type="scientific">Microctonus hyperodae</name>
    <name type="common">Parasitoid wasp</name>
    <dbReference type="NCBI Taxonomy" id="165561"/>
    <lineage>
        <taxon>Eukaryota</taxon>
        <taxon>Metazoa</taxon>
        <taxon>Ecdysozoa</taxon>
        <taxon>Arthropoda</taxon>
        <taxon>Hexapoda</taxon>
        <taxon>Insecta</taxon>
        <taxon>Pterygota</taxon>
        <taxon>Neoptera</taxon>
        <taxon>Endopterygota</taxon>
        <taxon>Hymenoptera</taxon>
        <taxon>Apocrita</taxon>
        <taxon>Ichneumonoidea</taxon>
        <taxon>Braconidae</taxon>
        <taxon>Euphorinae</taxon>
        <taxon>Microctonus</taxon>
    </lineage>
</organism>
<keyword evidence="5" id="KW-1185">Reference proteome</keyword>
<dbReference type="GO" id="GO:0004653">
    <property type="term" value="F:polypeptide N-acetylgalactosaminyltransferase activity"/>
    <property type="evidence" value="ECO:0007669"/>
    <property type="project" value="TreeGrafter"/>
</dbReference>
<accession>A0AA39G1P0</accession>